<reference evidence="2 3" key="1">
    <citation type="journal article" date="2015" name="Nat. Commun.">
        <title>Outbred genome sequencing and CRISPR/Cas9 gene editing in butterflies.</title>
        <authorList>
            <person name="Li X."/>
            <person name="Fan D."/>
            <person name="Zhang W."/>
            <person name="Liu G."/>
            <person name="Zhang L."/>
            <person name="Zhao L."/>
            <person name="Fang X."/>
            <person name="Chen L."/>
            <person name="Dong Y."/>
            <person name="Chen Y."/>
            <person name="Ding Y."/>
            <person name="Zhao R."/>
            <person name="Feng M."/>
            <person name="Zhu Y."/>
            <person name="Feng Y."/>
            <person name="Jiang X."/>
            <person name="Zhu D."/>
            <person name="Xiang H."/>
            <person name="Feng X."/>
            <person name="Li S."/>
            <person name="Wang J."/>
            <person name="Zhang G."/>
            <person name="Kronforst M.R."/>
            <person name="Wang W."/>
        </authorList>
    </citation>
    <scope>NUCLEOTIDE SEQUENCE [LARGE SCALE GENOMIC DNA]</scope>
    <source>
        <strain evidence="2">Ya'a_city_454_Pm</strain>
        <tissue evidence="2">Whole body</tissue>
    </source>
</reference>
<name>A0A0N1IIA2_PAPMA</name>
<proteinExistence type="predicted"/>
<dbReference type="KEGG" id="pmac:106709789"/>
<dbReference type="SUPFAM" id="SSF51735">
    <property type="entry name" value="NAD(P)-binding Rossmann-fold domains"/>
    <property type="match status" value="1"/>
</dbReference>
<dbReference type="Pfam" id="PF13561">
    <property type="entry name" value="adh_short_C2"/>
    <property type="match status" value="1"/>
</dbReference>
<dbReference type="PRINTS" id="PR00080">
    <property type="entry name" value="SDRFAMILY"/>
</dbReference>
<protein>
    <submittedName>
        <fullName evidence="2">Glucose 1-dehydrogenase 1</fullName>
    </submittedName>
</protein>
<dbReference type="InterPro" id="IPR036291">
    <property type="entry name" value="NAD(P)-bd_dom_sf"/>
</dbReference>
<sequence length="259" mass="27843">MSFNNKVVLVTGASKGIGAAISIKFSTEKASVILISRNEEKLQEVAQKCKDVGGNPLVIAADLTVDDDVERAIKTSIEHFGRLDVLINNAGFAASESILSKNALKVFDNIMALNLRAHVLVTHLTAPYLIDTKGCIVNISSIASTVICFRIHSQYSTSKAGLDAFTRSIAIELAPYGVRVNSVNPGPVKSDFMERMGLNEEQKKQLWDTLVKGTALNNIIEPCEVGDLVLFLSSDKAKSITGSSYVIDSGVLLKGMIDA</sequence>
<dbReference type="GO" id="GO:0016491">
    <property type="term" value="F:oxidoreductase activity"/>
    <property type="evidence" value="ECO:0007669"/>
    <property type="project" value="UniProtKB-KW"/>
</dbReference>
<dbReference type="PANTHER" id="PTHR43975:SF2">
    <property type="entry name" value="EG:BACR7A4.14 PROTEIN-RELATED"/>
    <property type="match status" value="1"/>
</dbReference>
<dbReference type="PROSITE" id="PS00061">
    <property type="entry name" value="ADH_SHORT"/>
    <property type="match status" value="1"/>
</dbReference>
<keyword evidence="1" id="KW-0560">Oxidoreductase</keyword>
<dbReference type="InParanoid" id="A0A0N1IIA2"/>
<dbReference type="InterPro" id="IPR020904">
    <property type="entry name" value="Sc_DH/Rdtase_CS"/>
</dbReference>
<dbReference type="EMBL" id="KQ460317">
    <property type="protein sequence ID" value="KPJ16010.1"/>
    <property type="molecule type" value="Genomic_DNA"/>
</dbReference>
<dbReference type="InterPro" id="IPR002347">
    <property type="entry name" value="SDR_fam"/>
</dbReference>
<dbReference type="FunFam" id="3.40.50.720:FF:000084">
    <property type="entry name" value="Short-chain dehydrogenase reductase"/>
    <property type="match status" value="1"/>
</dbReference>
<dbReference type="STRING" id="76193.A0A0N1IIA2"/>
<accession>A0A0N1IIA2</accession>
<dbReference type="OrthoDB" id="47007at2759"/>
<evidence type="ECO:0000256" key="1">
    <source>
        <dbReference type="ARBA" id="ARBA00023002"/>
    </source>
</evidence>
<keyword evidence="3" id="KW-1185">Reference proteome</keyword>
<dbReference type="Gene3D" id="3.40.50.720">
    <property type="entry name" value="NAD(P)-binding Rossmann-like Domain"/>
    <property type="match status" value="1"/>
</dbReference>
<dbReference type="AlphaFoldDB" id="A0A0N1IIA2"/>
<dbReference type="Proteomes" id="UP000053240">
    <property type="component" value="Unassembled WGS sequence"/>
</dbReference>
<evidence type="ECO:0000313" key="3">
    <source>
        <dbReference type="Proteomes" id="UP000053240"/>
    </source>
</evidence>
<dbReference type="PANTHER" id="PTHR43975">
    <property type="entry name" value="ZGC:101858"/>
    <property type="match status" value="1"/>
</dbReference>
<dbReference type="PRINTS" id="PR00081">
    <property type="entry name" value="GDHRDH"/>
</dbReference>
<organism evidence="2 3">
    <name type="scientific">Papilio machaon</name>
    <name type="common">Old World swallowtail butterfly</name>
    <dbReference type="NCBI Taxonomy" id="76193"/>
    <lineage>
        <taxon>Eukaryota</taxon>
        <taxon>Metazoa</taxon>
        <taxon>Ecdysozoa</taxon>
        <taxon>Arthropoda</taxon>
        <taxon>Hexapoda</taxon>
        <taxon>Insecta</taxon>
        <taxon>Pterygota</taxon>
        <taxon>Neoptera</taxon>
        <taxon>Endopterygota</taxon>
        <taxon>Lepidoptera</taxon>
        <taxon>Glossata</taxon>
        <taxon>Ditrysia</taxon>
        <taxon>Papilionoidea</taxon>
        <taxon>Papilionidae</taxon>
        <taxon>Papilioninae</taxon>
        <taxon>Papilio</taxon>
    </lineage>
</organism>
<gene>
    <name evidence="2" type="ORF">RR48_05355</name>
</gene>
<evidence type="ECO:0000313" key="2">
    <source>
        <dbReference type="EMBL" id="KPJ16010.1"/>
    </source>
</evidence>